<organism evidence="5 6">
    <name type="scientific">Maledivibacter halophilus</name>
    <dbReference type="NCBI Taxonomy" id="36842"/>
    <lineage>
        <taxon>Bacteria</taxon>
        <taxon>Bacillati</taxon>
        <taxon>Bacillota</taxon>
        <taxon>Clostridia</taxon>
        <taxon>Peptostreptococcales</taxon>
        <taxon>Caminicellaceae</taxon>
        <taxon>Maledivibacter</taxon>
    </lineage>
</organism>
<dbReference type="Gene3D" id="1.10.3210.10">
    <property type="entry name" value="Hypothetical protein af1432"/>
    <property type="match status" value="1"/>
</dbReference>
<dbReference type="PANTHER" id="PTHR45228">
    <property type="entry name" value="CYCLIC DI-GMP PHOSPHODIESTERASE TM_0186-RELATED"/>
    <property type="match status" value="1"/>
</dbReference>
<dbReference type="SMART" id="SM00267">
    <property type="entry name" value="GGDEF"/>
    <property type="match status" value="1"/>
</dbReference>
<dbReference type="Pfam" id="PF13487">
    <property type="entry name" value="HD_5"/>
    <property type="match status" value="1"/>
</dbReference>
<dbReference type="PANTHER" id="PTHR45228:SF1">
    <property type="entry name" value="CYCLIC DI-GMP PHOSPHODIESTERASE TM_0186"/>
    <property type="match status" value="1"/>
</dbReference>
<dbReference type="InterPro" id="IPR000700">
    <property type="entry name" value="PAS-assoc_C"/>
</dbReference>
<evidence type="ECO:0000259" key="3">
    <source>
        <dbReference type="PROSITE" id="PS50887"/>
    </source>
</evidence>
<feature type="domain" description="HD-GYP" evidence="4">
    <location>
        <begin position="597"/>
        <end position="784"/>
    </location>
</feature>
<evidence type="ECO:0000259" key="2">
    <source>
        <dbReference type="PROSITE" id="PS50113"/>
    </source>
</evidence>
<dbReference type="InterPro" id="IPR000014">
    <property type="entry name" value="PAS"/>
</dbReference>
<feature type="transmembrane region" description="Helical" evidence="1">
    <location>
        <begin position="93"/>
        <end position="111"/>
    </location>
</feature>
<evidence type="ECO:0000313" key="5">
    <source>
        <dbReference type="EMBL" id="SKC37629.1"/>
    </source>
</evidence>
<dbReference type="SMART" id="SM00091">
    <property type="entry name" value="PAS"/>
    <property type="match status" value="2"/>
</dbReference>
<dbReference type="SUPFAM" id="SSF55073">
    <property type="entry name" value="Nucleotide cyclase"/>
    <property type="match status" value="1"/>
</dbReference>
<dbReference type="Pfam" id="PF13188">
    <property type="entry name" value="PAS_8"/>
    <property type="match status" value="1"/>
</dbReference>
<gene>
    <name evidence="5" type="ORF">SAMN02194393_00301</name>
</gene>
<dbReference type="CDD" id="cd01949">
    <property type="entry name" value="GGDEF"/>
    <property type="match status" value="1"/>
</dbReference>
<feature type="transmembrane region" description="Helical" evidence="1">
    <location>
        <begin position="176"/>
        <end position="198"/>
    </location>
</feature>
<evidence type="ECO:0000259" key="4">
    <source>
        <dbReference type="PROSITE" id="PS51832"/>
    </source>
</evidence>
<dbReference type="PROSITE" id="PS50113">
    <property type="entry name" value="PAC"/>
    <property type="match status" value="1"/>
</dbReference>
<dbReference type="InterPro" id="IPR003607">
    <property type="entry name" value="HD/PDEase_dom"/>
</dbReference>
<feature type="domain" description="GGDEF" evidence="3">
    <location>
        <begin position="476"/>
        <end position="609"/>
    </location>
</feature>
<keyword evidence="1" id="KW-0472">Membrane</keyword>
<dbReference type="InterPro" id="IPR035965">
    <property type="entry name" value="PAS-like_dom_sf"/>
</dbReference>
<dbReference type="SUPFAM" id="SSF109604">
    <property type="entry name" value="HD-domain/PDEase-like"/>
    <property type="match status" value="1"/>
</dbReference>
<dbReference type="PROSITE" id="PS51832">
    <property type="entry name" value="HD_GYP"/>
    <property type="match status" value="1"/>
</dbReference>
<dbReference type="NCBIfam" id="TIGR00254">
    <property type="entry name" value="GGDEF"/>
    <property type="match status" value="1"/>
</dbReference>
<dbReference type="EMBL" id="FUZT01000001">
    <property type="protein sequence ID" value="SKC37629.1"/>
    <property type="molecule type" value="Genomic_DNA"/>
</dbReference>
<dbReference type="PROSITE" id="PS50887">
    <property type="entry name" value="GGDEF"/>
    <property type="match status" value="1"/>
</dbReference>
<evidence type="ECO:0000256" key="1">
    <source>
        <dbReference type="SAM" id="Phobius"/>
    </source>
</evidence>
<proteinExistence type="predicted"/>
<dbReference type="InterPro" id="IPR013656">
    <property type="entry name" value="PAS_4"/>
</dbReference>
<evidence type="ECO:0000313" key="6">
    <source>
        <dbReference type="Proteomes" id="UP000190285"/>
    </source>
</evidence>
<reference evidence="5 6" key="1">
    <citation type="submission" date="2017-02" db="EMBL/GenBank/DDBJ databases">
        <authorList>
            <person name="Peterson S.W."/>
        </authorList>
    </citation>
    <scope>NUCLEOTIDE SEQUENCE [LARGE SCALE GENOMIC DNA]</scope>
    <source>
        <strain evidence="5 6">M1</strain>
    </source>
</reference>
<feature type="domain" description="PAC" evidence="2">
    <location>
        <begin position="391"/>
        <end position="440"/>
    </location>
</feature>
<dbReference type="SUPFAM" id="SSF55785">
    <property type="entry name" value="PYP-like sensor domain (PAS domain)"/>
    <property type="match status" value="2"/>
</dbReference>
<sequence>MEWLIPSIISSLYGTSVLILIYTYLYKKQKNTYLLIWSLSWILYFLRFFFMLLFSLGYKLKIFVIGYYVFTLFSGLLLIIGLFIFLKQKIPSIYLRASGIINIWIILGVIYDFPQLLLTIPLFAFMGLIYLRVGIVFLKISNNHDYYNFIGYIFIIWGLHKLDYPFLIKANWFTHWGYIISAVLSLAAAIGILIVYFGEIENDLKNSKKKLHNILSSIPDLLFILNKDNIFLDYQVKDDNNLYTPSTNFIGKKINEVLPEDTAKIINHYMQEIINTHEIQVFEYQLSNTNNIEYYEARLILNKDDQILAIIRDISDKKVIEESLKESEAKYRSMMEALEDLVFISSCDFTIEYANPAMIHRFGKDIIGKNPLEIIIGNKVIFNENTNNSTQCISNEITIYDGTTFHLLTSPLFHANGNISNIHILRDISHLKKVETELRNTLENLKYLSYHDKLTGLYNRAFFEEELRRLNTFDNLPLSIIIIDVNGLKLTNDAFGHKEGDKLLKTLANVLKNSCKENKSIARIGGDEFTILLPKTNKIEATKLCLKIKKNCREYSIEPVNLSIAIGADTKIKIHENIDEILKKAENIMYRNKLNEGKSIRNSIILSIQKMLRERSNETEEHGKRMKELALHLGKQLKLTDREMDELSLIAILHDIGKIGIPDYILTKNGPLTEEEWEIMKKHCEIGYHIVKSSPELGFIADTILSHHERWDGNGYPRGIKGEKIPKLSRIISIIDAYDVMTHNRSYRKAISYIEAIEELRKCSGTQFDPELVNVFIKSISETL</sequence>
<dbReference type="SMART" id="SM00471">
    <property type="entry name" value="HDc"/>
    <property type="match status" value="1"/>
</dbReference>
<protein>
    <submittedName>
        <fullName evidence="5">PAS domain S-box-containing protein/diguanylate cyclase (GGDEF) domain-containing protein</fullName>
    </submittedName>
</protein>
<dbReference type="OrthoDB" id="9804747at2"/>
<feature type="transmembrane region" description="Helical" evidence="1">
    <location>
        <begin position="117"/>
        <end position="138"/>
    </location>
</feature>
<dbReference type="Pfam" id="PF08448">
    <property type="entry name" value="PAS_4"/>
    <property type="match status" value="1"/>
</dbReference>
<dbReference type="Pfam" id="PF00990">
    <property type="entry name" value="GGDEF"/>
    <property type="match status" value="1"/>
</dbReference>
<feature type="transmembrane region" description="Helical" evidence="1">
    <location>
        <begin position="6"/>
        <end position="26"/>
    </location>
</feature>
<dbReference type="InterPro" id="IPR000160">
    <property type="entry name" value="GGDEF_dom"/>
</dbReference>
<accession>A0A1T5IER1</accession>
<dbReference type="InterPro" id="IPR043128">
    <property type="entry name" value="Rev_trsase/Diguanyl_cyclase"/>
</dbReference>
<dbReference type="InterPro" id="IPR029787">
    <property type="entry name" value="Nucleotide_cyclase"/>
</dbReference>
<dbReference type="InterPro" id="IPR037522">
    <property type="entry name" value="HD_GYP_dom"/>
</dbReference>
<feature type="transmembrane region" description="Helical" evidence="1">
    <location>
        <begin position="62"/>
        <end position="86"/>
    </location>
</feature>
<dbReference type="STRING" id="36842.SAMN02194393_00301"/>
<keyword evidence="1" id="KW-1133">Transmembrane helix</keyword>
<feature type="transmembrane region" description="Helical" evidence="1">
    <location>
        <begin position="33"/>
        <end position="56"/>
    </location>
</feature>
<dbReference type="Gene3D" id="3.30.70.270">
    <property type="match status" value="1"/>
</dbReference>
<keyword evidence="6" id="KW-1185">Reference proteome</keyword>
<dbReference type="InterPro" id="IPR052020">
    <property type="entry name" value="Cyclic_di-GMP/3'3'-cGAMP_PDE"/>
</dbReference>
<dbReference type="Proteomes" id="UP000190285">
    <property type="component" value="Unassembled WGS sequence"/>
</dbReference>
<keyword evidence="1" id="KW-0812">Transmembrane</keyword>
<dbReference type="CDD" id="cd00077">
    <property type="entry name" value="HDc"/>
    <property type="match status" value="1"/>
</dbReference>
<dbReference type="AlphaFoldDB" id="A0A1T5IER1"/>
<dbReference type="Gene3D" id="3.30.450.20">
    <property type="entry name" value="PAS domain"/>
    <property type="match status" value="2"/>
</dbReference>
<dbReference type="NCBIfam" id="TIGR00229">
    <property type="entry name" value="sensory_box"/>
    <property type="match status" value="1"/>
</dbReference>
<name>A0A1T5IER1_9FIRM</name>